<comment type="caution">
    <text evidence="1">The sequence shown here is derived from an EMBL/GenBank/DDBJ whole genome shotgun (WGS) entry which is preliminary data.</text>
</comment>
<organism evidence="1 2">
    <name type="scientific">Silvibacterium bohemicum</name>
    <dbReference type="NCBI Taxonomy" id="1577686"/>
    <lineage>
        <taxon>Bacteria</taxon>
        <taxon>Pseudomonadati</taxon>
        <taxon>Acidobacteriota</taxon>
        <taxon>Terriglobia</taxon>
        <taxon>Terriglobales</taxon>
        <taxon>Acidobacteriaceae</taxon>
        <taxon>Silvibacterium</taxon>
    </lineage>
</organism>
<keyword evidence="2" id="KW-1185">Reference proteome</keyword>
<protein>
    <submittedName>
        <fullName evidence="1">Pimeloyl-ACP methyl ester carboxylesterase</fullName>
    </submittedName>
</protein>
<reference evidence="1 2" key="1">
    <citation type="submission" date="2020-08" db="EMBL/GenBank/DDBJ databases">
        <title>Genomic Encyclopedia of Type Strains, Phase IV (KMG-IV): sequencing the most valuable type-strain genomes for metagenomic binning, comparative biology and taxonomic classification.</title>
        <authorList>
            <person name="Goeker M."/>
        </authorList>
    </citation>
    <scope>NUCLEOTIDE SEQUENCE [LARGE SCALE GENOMIC DNA]</scope>
    <source>
        <strain evidence="1 2">DSM 103733</strain>
    </source>
</reference>
<dbReference type="Gene3D" id="3.40.50.1820">
    <property type="entry name" value="alpha/beta hydrolase"/>
    <property type="match status" value="1"/>
</dbReference>
<proteinExistence type="predicted"/>
<dbReference type="RefSeq" id="WP_050058916.1">
    <property type="nucleotide sequence ID" value="NZ_JACHEK010000004.1"/>
</dbReference>
<dbReference type="EMBL" id="JACHEK010000004">
    <property type="protein sequence ID" value="MBB6144463.1"/>
    <property type="molecule type" value="Genomic_DNA"/>
</dbReference>
<dbReference type="Proteomes" id="UP000538666">
    <property type="component" value="Unassembled WGS sequence"/>
</dbReference>
<gene>
    <name evidence="1" type="ORF">HNQ77_002415</name>
</gene>
<sequence>MWQVTAVFEDRRPEYIDFTQFEDQHQLFSDLVPIARERWGATKGIPWHVLEATAENGPAPWSDPIPLWATEGSLETDSIRIERGPEGAVALSLRESGHLVWQHPTVVLTVIPEGAVELILQYRWNLPGFQPTFVDYGVDAVGELLPVLDGRLYGGAESVILEVNEPPAHTWMNRAGSIAREWAHSWKIGVRNLSGLFVGKIARRAVDRPRPLLRDPGYIPRLRAEEARDSLGASCKELSNFKTSDVNPAVPLVVAVHGSFSCSVELASRLKVASPIATIVRFEHDTFRRISENVNALASELQRLHSKGLRRALLVSHSRGGLVASQAALRLKLVCPDLEVTVWSAGTPHQGTPIAGFGAGAAFIAGAAQVGMNAYYRTCARKDGNALGVTTAEGAASYLYSFDALPPGISAMAPDSPFIDMHSFQIEPISPRTWGGICDPVSSGSFGQGLLATAAQNFFENQPNDLIVAAESSILDGSSPLQQCNHFQYFSEIALPDALAKYLADQ</sequence>
<dbReference type="InterPro" id="IPR029058">
    <property type="entry name" value="AB_hydrolase_fold"/>
</dbReference>
<accession>A0A841JST5</accession>
<evidence type="ECO:0000313" key="1">
    <source>
        <dbReference type="EMBL" id="MBB6144463.1"/>
    </source>
</evidence>
<name>A0A841JST5_9BACT</name>
<dbReference type="AlphaFoldDB" id="A0A841JST5"/>
<dbReference type="OrthoDB" id="8913127at2"/>
<evidence type="ECO:0000313" key="2">
    <source>
        <dbReference type="Proteomes" id="UP000538666"/>
    </source>
</evidence>
<dbReference type="SUPFAM" id="SSF53474">
    <property type="entry name" value="alpha/beta-Hydrolases"/>
    <property type="match status" value="1"/>
</dbReference>